<proteinExistence type="predicted"/>
<protein>
    <recommendedName>
        <fullName evidence="1">PIN like domain-containing protein</fullName>
    </recommendedName>
</protein>
<dbReference type="Pfam" id="PF18476">
    <property type="entry name" value="PIN_8"/>
    <property type="match status" value="1"/>
</dbReference>
<dbReference type="Proteomes" id="UP000306192">
    <property type="component" value="Unassembled WGS sequence"/>
</dbReference>
<dbReference type="OrthoDB" id="9182727at2"/>
<evidence type="ECO:0000313" key="3">
    <source>
        <dbReference type="Proteomes" id="UP000306192"/>
    </source>
</evidence>
<evidence type="ECO:0000259" key="1">
    <source>
        <dbReference type="Pfam" id="PF18476"/>
    </source>
</evidence>
<organism evidence="2 3">
    <name type="scientific">Subtercola vilae</name>
    <dbReference type="NCBI Taxonomy" id="2056433"/>
    <lineage>
        <taxon>Bacteria</taxon>
        <taxon>Bacillati</taxon>
        <taxon>Actinomycetota</taxon>
        <taxon>Actinomycetes</taxon>
        <taxon>Micrococcales</taxon>
        <taxon>Microbacteriaceae</taxon>
        <taxon>Subtercola</taxon>
    </lineage>
</organism>
<dbReference type="EMBL" id="QYRT01000069">
    <property type="protein sequence ID" value="TIH28598.1"/>
    <property type="molecule type" value="Genomic_DNA"/>
</dbReference>
<evidence type="ECO:0000313" key="2">
    <source>
        <dbReference type="EMBL" id="TIH28598.1"/>
    </source>
</evidence>
<comment type="caution">
    <text evidence="2">The sequence shown here is derived from an EMBL/GenBank/DDBJ whole genome shotgun (WGS) entry which is preliminary data.</text>
</comment>
<accession>A0A4T2BHM2</accession>
<name>A0A4T2BHM2_9MICO</name>
<keyword evidence="3" id="KW-1185">Reference proteome</keyword>
<gene>
    <name evidence="2" type="ORF">D4765_18385</name>
</gene>
<reference evidence="2 3" key="1">
    <citation type="journal article" date="2019" name="Microorganisms">
        <title>Systematic Affiliation and Genome Analysis of Subtercola vilae DB165(T) with Particular Emphasis on Cold Adaptation of an Isolate from a High-Altitude Cold Volcano Lake.</title>
        <authorList>
            <person name="Villalobos A.S."/>
            <person name="Wiese J."/>
            <person name="Imhoff J.F."/>
            <person name="Dorador C."/>
            <person name="Keller A."/>
            <person name="Hentschel U."/>
        </authorList>
    </citation>
    <scope>NUCLEOTIDE SEQUENCE [LARGE SCALE GENOMIC DNA]</scope>
    <source>
        <strain evidence="2 3">DB165</strain>
    </source>
</reference>
<dbReference type="AlphaFoldDB" id="A0A4T2BHM2"/>
<sequence>MFREYFPPTPSEIKKFWKSATVVVDTNVLLSLYRTSDATSKTLGEVLASLSDRLWMPHQVGLEYSRNRLSVIFGMTAPHAQALKNLQALKQTLLDQPTIAKDAPMQPQKVFDKLANRINRHIDKLTKQ</sequence>
<feature type="domain" description="PIN like" evidence="1">
    <location>
        <begin position="22"/>
        <end position="127"/>
    </location>
</feature>
<dbReference type="InterPro" id="IPR041578">
    <property type="entry name" value="PIN_8"/>
</dbReference>